<dbReference type="EMBL" id="RXOE01000011">
    <property type="protein sequence ID" value="RTQ30857.1"/>
    <property type="molecule type" value="Genomic_DNA"/>
</dbReference>
<evidence type="ECO:0000313" key="1">
    <source>
        <dbReference type="EMBL" id="RTQ30857.1"/>
    </source>
</evidence>
<gene>
    <name evidence="1" type="ORF">EJP69_27895</name>
</gene>
<keyword evidence="2" id="KW-1185">Reference proteome</keyword>
<evidence type="ECO:0000313" key="2">
    <source>
        <dbReference type="Proteomes" id="UP000267418"/>
    </source>
</evidence>
<comment type="caution">
    <text evidence="1">The sequence shown here is derived from an EMBL/GenBank/DDBJ whole genome shotgun (WGS) entry which is preliminary data.</text>
</comment>
<reference evidence="1 2" key="1">
    <citation type="submission" date="2018-12" db="EMBL/GenBank/DDBJ databases">
        <title>The genome of Variovorax gossypii DSM 100435.</title>
        <authorList>
            <person name="Gao J."/>
            <person name="Sun J."/>
        </authorList>
    </citation>
    <scope>NUCLEOTIDE SEQUENCE [LARGE SCALE GENOMIC DNA]</scope>
    <source>
        <strain evidence="1 2">DSM 100435</strain>
    </source>
</reference>
<sequence length="191" mass="21500">MQLQISDDMALFFRSRSFAFKLLRQGVLLFAVLSPLFSFAGYAGGPYVVWVNLDRSSDGEKVDQIIVDFLSGKSIECDGQWKMGDSLLYMKRRPPSIDDELVRDAFLGKKKTKMKQLDVALRRYRDAEFPHHEGLDGIIVYSRQPEMKIMSFTAGARRIESVAVASQGNVPVKEDVEDAFCALLPPITRAS</sequence>
<organism evidence="1 2">
    <name type="scientific">Variovorax gossypii</name>
    <dbReference type="NCBI Taxonomy" id="1679495"/>
    <lineage>
        <taxon>Bacteria</taxon>
        <taxon>Pseudomonadati</taxon>
        <taxon>Pseudomonadota</taxon>
        <taxon>Betaproteobacteria</taxon>
        <taxon>Burkholderiales</taxon>
        <taxon>Comamonadaceae</taxon>
        <taxon>Variovorax</taxon>
    </lineage>
</organism>
<dbReference type="Proteomes" id="UP000267418">
    <property type="component" value="Unassembled WGS sequence"/>
</dbReference>
<name>A0A3S0J4J4_9BURK</name>
<proteinExistence type="predicted"/>
<dbReference type="RefSeq" id="WP_126473586.1">
    <property type="nucleotide sequence ID" value="NZ_RXOE01000011.1"/>
</dbReference>
<protein>
    <submittedName>
        <fullName evidence="1">Uncharacterized protein</fullName>
    </submittedName>
</protein>
<dbReference type="OrthoDB" id="8856800at2"/>
<dbReference type="AlphaFoldDB" id="A0A3S0J4J4"/>
<accession>A0A3S0J4J4</accession>